<keyword evidence="6 10" id="KW-0067">ATP-binding</keyword>
<evidence type="ECO:0000256" key="5">
    <source>
        <dbReference type="ARBA" id="ARBA00022741"/>
    </source>
</evidence>
<keyword evidence="11" id="KW-1185">Reference proteome</keyword>
<gene>
    <name evidence="10" type="primary">rbsA</name>
    <name evidence="10" type="ORF">GCM10011600_26090</name>
</gene>
<dbReference type="CDD" id="cd03216">
    <property type="entry name" value="ABC_Carb_Monos_I"/>
    <property type="match status" value="1"/>
</dbReference>
<dbReference type="InterPro" id="IPR017871">
    <property type="entry name" value="ABC_transporter-like_CS"/>
</dbReference>
<protein>
    <submittedName>
        <fullName evidence="10">Ribose import ATP-binding protein RbsA</fullName>
    </submittedName>
</protein>
<proteinExistence type="predicted"/>
<dbReference type="GO" id="GO:0005524">
    <property type="term" value="F:ATP binding"/>
    <property type="evidence" value="ECO:0007669"/>
    <property type="project" value="UniProtKB-KW"/>
</dbReference>
<comment type="caution">
    <text evidence="10">The sequence shown here is derived from an EMBL/GenBank/DDBJ whole genome shotgun (WGS) entry which is preliminary data.</text>
</comment>
<dbReference type="Proteomes" id="UP000617531">
    <property type="component" value="Unassembled WGS sequence"/>
</dbReference>
<dbReference type="InterPro" id="IPR050107">
    <property type="entry name" value="ABC_carbohydrate_import_ATPase"/>
</dbReference>
<accession>A0A8J3M253</accession>
<keyword evidence="2" id="KW-0813">Transport</keyword>
<dbReference type="FunFam" id="3.40.50.300:FF:000127">
    <property type="entry name" value="Ribose import ATP-binding protein RbsA"/>
    <property type="match status" value="1"/>
</dbReference>
<dbReference type="Gene3D" id="3.40.50.300">
    <property type="entry name" value="P-loop containing nucleotide triphosphate hydrolases"/>
    <property type="match status" value="2"/>
</dbReference>
<name>A0A8J3M253_9MICO</name>
<evidence type="ECO:0000256" key="8">
    <source>
        <dbReference type="ARBA" id="ARBA00023136"/>
    </source>
</evidence>
<dbReference type="PROSITE" id="PS00211">
    <property type="entry name" value="ABC_TRANSPORTER_1"/>
    <property type="match status" value="1"/>
</dbReference>
<evidence type="ECO:0000256" key="2">
    <source>
        <dbReference type="ARBA" id="ARBA00022448"/>
    </source>
</evidence>
<dbReference type="GO" id="GO:0005886">
    <property type="term" value="C:plasma membrane"/>
    <property type="evidence" value="ECO:0007669"/>
    <property type="project" value="UniProtKB-SubCell"/>
</dbReference>
<dbReference type="AlphaFoldDB" id="A0A8J3M253"/>
<dbReference type="PANTHER" id="PTHR43790">
    <property type="entry name" value="CARBOHYDRATE TRANSPORT ATP-BINDING PROTEIN MG119-RELATED"/>
    <property type="match status" value="1"/>
</dbReference>
<evidence type="ECO:0000256" key="3">
    <source>
        <dbReference type="ARBA" id="ARBA00022475"/>
    </source>
</evidence>
<dbReference type="PROSITE" id="PS50893">
    <property type="entry name" value="ABC_TRANSPORTER_2"/>
    <property type="match status" value="2"/>
</dbReference>
<reference evidence="10" key="2">
    <citation type="submission" date="2020-09" db="EMBL/GenBank/DDBJ databases">
        <authorList>
            <person name="Sun Q."/>
            <person name="Zhou Y."/>
        </authorList>
    </citation>
    <scope>NUCLEOTIDE SEQUENCE</scope>
    <source>
        <strain evidence="10">CGMCC 1.16548</strain>
    </source>
</reference>
<evidence type="ECO:0000256" key="4">
    <source>
        <dbReference type="ARBA" id="ARBA00022737"/>
    </source>
</evidence>
<sequence>MNDAKPVNTADLLVVDGLAKDFDGVRALRGAQLEVRAGEIHALLGENGAGKSTLVKVLAGMVHPDSGTIRLDGEPVRLGSPRAAERAGIAVLHQELAIIPTLSVAENIALGHTPSRGGFVSWSALSRLARTQLERLGQSIPIDRLAGGLSPIQQTMIALARTLVTEARVLILDEPTAALTDSEITRLFEILRKLRDEGVAIIYVSHRLEEVFDLSDRYTVMRNGATVATGEIASTTVDDVIRAMVGREPGELYPPRAASTGPVVLEVRGVAGSRVGGLDLQVHAGEIVAIGGLAGSGRSELLRLLSGAQRRSSGDVLVDGRKVAGKGVAASLAAGIAYVPEERRAHGVDLEGTVTDNITVASLRELSTAGWMSARRALDLTRRSIAAFGIRAHGPGQPVGQLSGGNQQKVVLAKVLARAPRVLLVDEPTRGIDVGARAEIYRLLRQLSAAGTAIVLVSSDLPELIGLADRVIVVRNGRIVSELAAHTADEETVLAGFYGKAS</sequence>
<keyword evidence="4" id="KW-0677">Repeat</keyword>
<dbReference type="GO" id="GO:0016887">
    <property type="term" value="F:ATP hydrolysis activity"/>
    <property type="evidence" value="ECO:0007669"/>
    <property type="project" value="InterPro"/>
</dbReference>
<evidence type="ECO:0000256" key="1">
    <source>
        <dbReference type="ARBA" id="ARBA00004202"/>
    </source>
</evidence>
<feature type="domain" description="ABC transporter" evidence="9">
    <location>
        <begin position="7"/>
        <end position="248"/>
    </location>
</feature>
<keyword evidence="3" id="KW-1003">Cell membrane</keyword>
<dbReference type="Pfam" id="PF00005">
    <property type="entry name" value="ABC_tran"/>
    <property type="match status" value="2"/>
</dbReference>
<dbReference type="CDD" id="cd03215">
    <property type="entry name" value="ABC_Carb_Monos_II"/>
    <property type="match status" value="1"/>
</dbReference>
<dbReference type="SMART" id="SM00382">
    <property type="entry name" value="AAA"/>
    <property type="match status" value="2"/>
</dbReference>
<reference evidence="10" key="1">
    <citation type="journal article" date="2014" name="Int. J. Syst. Evol. Microbiol.">
        <title>Complete genome sequence of Corynebacterium casei LMG S-19264T (=DSM 44701T), isolated from a smear-ripened cheese.</title>
        <authorList>
            <consortium name="US DOE Joint Genome Institute (JGI-PGF)"/>
            <person name="Walter F."/>
            <person name="Albersmeier A."/>
            <person name="Kalinowski J."/>
            <person name="Ruckert C."/>
        </authorList>
    </citation>
    <scope>NUCLEOTIDE SEQUENCE</scope>
    <source>
        <strain evidence="10">CGMCC 1.16548</strain>
    </source>
</reference>
<dbReference type="InterPro" id="IPR003439">
    <property type="entry name" value="ABC_transporter-like_ATP-bd"/>
</dbReference>
<evidence type="ECO:0000256" key="7">
    <source>
        <dbReference type="ARBA" id="ARBA00022967"/>
    </source>
</evidence>
<comment type="subcellular location">
    <subcellularLocation>
        <location evidence="1">Cell membrane</location>
        <topology evidence="1">Peripheral membrane protein</topology>
    </subcellularLocation>
</comment>
<evidence type="ECO:0000313" key="11">
    <source>
        <dbReference type="Proteomes" id="UP000617531"/>
    </source>
</evidence>
<dbReference type="RefSeq" id="WP_229842105.1">
    <property type="nucleotide sequence ID" value="NZ_BNAI01000007.1"/>
</dbReference>
<organism evidence="10 11">
    <name type="scientific">Pseudolysinimonas yzui</name>
    <dbReference type="NCBI Taxonomy" id="2708254"/>
    <lineage>
        <taxon>Bacteria</taxon>
        <taxon>Bacillati</taxon>
        <taxon>Actinomycetota</taxon>
        <taxon>Actinomycetes</taxon>
        <taxon>Micrococcales</taxon>
        <taxon>Microbacteriaceae</taxon>
        <taxon>Pseudolysinimonas</taxon>
    </lineage>
</organism>
<keyword evidence="8" id="KW-0472">Membrane</keyword>
<dbReference type="InterPro" id="IPR027417">
    <property type="entry name" value="P-loop_NTPase"/>
</dbReference>
<feature type="domain" description="ABC transporter" evidence="9">
    <location>
        <begin position="258"/>
        <end position="501"/>
    </location>
</feature>
<dbReference type="SUPFAM" id="SSF52540">
    <property type="entry name" value="P-loop containing nucleoside triphosphate hydrolases"/>
    <property type="match status" value="2"/>
</dbReference>
<keyword evidence="5" id="KW-0547">Nucleotide-binding</keyword>
<evidence type="ECO:0000313" key="10">
    <source>
        <dbReference type="EMBL" id="GHF23713.1"/>
    </source>
</evidence>
<keyword evidence="7" id="KW-1278">Translocase</keyword>
<evidence type="ECO:0000256" key="6">
    <source>
        <dbReference type="ARBA" id="ARBA00022840"/>
    </source>
</evidence>
<dbReference type="InterPro" id="IPR003593">
    <property type="entry name" value="AAA+_ATPase"/>
</dbReference>
<evidence type="ECO:0000259" key="9">
    <source>
        <dbReference type="PROSITE" id="PS50893"/>
    </source>
</evidence>
<dbReference type="EMBL" id="BNAI01000007">
    <property type="protein sequence ID" value="GHF23713.1"/>
    <property type="molecule type" value="Genomic_DNA"/>
</dbReference>
<dbReference type="PANTHER" id="PTHR43790:SF9">
    <property type="entry name" value="GALACTOFURANOSE TRANSPORTER ATP-BINDING PROTEIN YTFR"/>
    <property type="match status" value="1"/>
</dbReference>